<evidence type="ECO:0000259" key="3">
    <source>
        <dbReference type="Pfam" id="PF01648"/>
    </source>
</evidence>
<dbReference type="AlphaFoldDB" id="A0A0M9GII8"/>
<accession>A0A0M9GII8</accession>
<sequence>MIACPLVPVAMTLPGPGCVDLWRLSLSEGMHRPARARYLQWLGPQEQARYQTCVDLGWREQFLTGHGWLREVLARYLECEPARITLGQGPHGKPRLLGPQEPSLHFNLSHSQGWLVLAVSASPVGVDVEVHQPRDVQALCRRFFSVGEQRALSRTAPSRRLAYFYRLWTLREAWAKATGLGICQHWRQVRIARGHGTRKRSEQACWHLAASDCLDGYSLAVAGWSSRAMRIRTFVDTALAGYGLCRDNPRWLEHHPGDDETGHMRYTNQGVTL</sequence>
<dbReference type="SUPFAM" id="SSF56214">
    <property type="entry name" value="4'-phosphopantetheinyl transferase"/>
    <property type="match status" value="2"/>
</dbReference>
<dbReference type="GO" id="GO:0000287">
    <property type="term" value="F:magnesium ion binding"/>
    <property type="evidence" value="ECO:0007669"/>
    <property type="project" value="InterPro"/>
</dbReference>
<organism evidence="4 5">
    <name type="scientific">Pseudomonas asplenii</name>
    <dbReference type="NCBI Taxonomy" id="53407"/>
    <lineage>
        <taxon>Bacteria</taxon>
        <taxon>Pseudomonadati</taxon>
        <taxon>Pseudomonadota</taxon>
        <taxon>Gammaproteobacteria</taxon>
        <taxon>Pseudomonadales</taxon>
        <taxon>Pseudomonadaceae</taxon>
        <taxon>Pseudomonas</taxon>
    </lineage>
</organism>
<dbReference type="Gene3D" id="3.90.470.20">
    <property type="entry name" value="4'-phosphopantetheinyl transferase domain"/>
    <property type="match status" value="2"/>
</dbReference>
<dbReference type="InterPro" id="IPR050559">
    <property type="entry name" value="P-Pant_transferase_sf"/>
</dbReference>
<dbReference type="InterPro" id="IPR037143">
    <property type="entry name" value="4-PPantetheinyl_Trfase_dom_sf"/>
</dbReference>
<gene>
    <name evidence="4" type="ORF">PF66_01710</name>
</gene>
<dbReference type="GO" id="GO:0005829">
    <property type="term" value="C:cytosol"/>
    <property type="evidence" value="ECO:0007669"/>
    <property type="project" value="TreeGrafter"/>
</dbReference>
<dbReference type="GO" id="GO:0008897">
    <property type="term" value="F:holo-[acyl-carrier-protein] synthase activity"/>
    <property type="evidence" value="ECO:0007669"/>
    <property type="project" value="InterPro"/>
</dbReference>
<comment type="similarity">
    <text evidence="1">Belongs to the P-Pant transferase superfamily. Gsp/Sfp/HetI/AcpT family.</text>
</comment>
<proteinExistence type="inferred from homology"/>
<feature type="domain" description="4'-phosphopantetheinyl transferase" evidence="3">
    <location>
        <begin position="123"/>
        <end position="222"/>
    </location>
</feature>
<name>A0A0M9GII8_9PSED</name>
<evidence type="ECO:0000256" key="2">
    <source>
        <dbReference type="ARBA" id="ARBA00022679"/>
    </source>
</evidence>
<dbReference type="PANTHER" id="PTHR12215:SF10">
    <property type="entry name" value="L-AMINOADIPATE-SEMIALDEHYDE DEHYDROGENASE-PHOSPHOPANTETHEINYL TRANSFERASE"/>
    <property type="match status" value="1"/>
</dbReference>
<dbReference type="EMBL" id="JSYZ01000004">
    <property type="protein sequence ID" value="KPA92126.1"/>
    <property type="molecule type" value="Genomic_DNA"/>
</dbReference>
<dbReference type="PANTHER" id="PTHR12215">
    <property type="entry name" value="PHOSPHOPANTETHEINE TRANSFERASE"/>
    <property type="match status" value="1"/>
</dbReference>
<dbReference type="InterPro" id="IPR008278">
    <property type="entry name" value="4-PPantetheinyl_Trfase_dom"/>
</dbReference>
<dbReference type="GO" id="GO:0019878">
    <property type="term" value="P:lysine biosynthetic process via aminoadipic acid"/>
    <property type="evidence" value="ECO:0007669"/>
    <property type="project" value="TreeGrafter"/>
</dbReference>
<evidence type="ECO:0000313" key="5">
    <source>
        <dbReference type="Proteomes" id="UP000037931"/>
    </source>
</evidence>
<dbReference type="STRING" id="50340.PF66_01710"/>
<evidence type="ECO:0000256" key="1">
    <source>
        <dbReference type="ARBA" id="ARBA00010990"/>
    </source>
</evidence>
<dbReference type="PATRIC" id="fig|50340.43.peg.4869"/>
<comment type="caution">
    <text evidence="4">The sequence shown here is derived from an EMBL/GenBank/DDBJ whole genome shotgun (WGS) entry which is preliminary data.</text>
</comment>
<keyword evidence="5" id="KW-1185">Reference proteome</keyword>
<dbReference type="Proteomes" id="UP000037931">
    <property type="component" value="Unassembled WGS sequence"/>
</dbReference>
<dbReference type="EC" id="2.7.8.-" evidence="4"/>
<evidence type="ECO:0000313" key="4">
    <source>
        <dbReference type="EMBL" id="KPA92126.1"/>
    </source>
</evidence>
<dbReference type="Pfam" id="PF01648">
    <property type="entry name" value="ACPS"/>
    <property type="match status" value="1"/>
</dbReference>
<reference evidence="4 5" key="1">
    <citation type="journal article" date="2015" name="PLoS ONE">
        <title>Rice-Infecting Pseudomonas Genomes Are Highly Accessorized and Harbor Multiple Putative Virulence Mechanisms to Cause Sheath Brown Rot.</title>
        <authorList>
            <person name="Quibod I.L."/>
            <person name="Grande G."/>
            <person name="Oreiro E.G."/>
            <person name="Borja F.N."/>
            <person name="Dossa G.S."/>
            <person name="Mauleon R."/>
            <person name="Cruz C.V."/>
            <person name="Oliva R."/>
        </authorList>
    </citation>
    <scope>NUCLEOTIDE SEQUENCE [LARGE SCALE GENOMIC DNA]</scope>
    <source>
        <strain evidence="4 5">IRRI 6609</strain>
    </source>
</reference>
<keyword evidence="2 4" id="KW-0808">Transferase</keyword>
<protein>
    <submittedName>
        <fullName evidence="4">Phosphopantetheinyl transferase</fullName>
        <ecNumber evidence="4">2.7.8.-</ecNumber>
    </submittedName>
</protein>